<dbReference type="PANTHER" id="PTHR30309:SF0">
    <property type="entry name" value="GLYCEROL-3-PHOSPHATE ACYLTRANSFERASE-RELATED"/>
    <property type="match status" value="1"/>
</dbReference>
<protein>
    <recommendedName>
        <fullName evidence="10">Glycerol-3-phosphate acyltransferase</fullName>
    </recommendedName>
    <alternativeName>
        <fullName evidence="10">Acyl-PO4 G3P acyltransferase</fullName>
    </alternativeName>
    <alternativeName>
        <fullName evidence="10">Acyl-phosphate--glycerol-3-phosphate acyltransferase</fullName>
    </alternativeName>
    <alternativeName>
        <fullName evidence="10">G3P acyltransferase</fullName>
        <shortName evidence="10">GPAT</shortName>
        <ecNumber evidence="10">2.3.1.275</ecNumber>
    </alternativeName>
    <alternativeName>
        <fullName evidence="10">Lysophosphatidic acid synthase</fullName>
        <shortName evidence="10">LPA synthase</shortName>
    </alternativeName>
</protein>
<comment type="caution">
    <text evidence="11">The sequence shown here is derived from an EMBL/GenBank/DDBJ whole genome shotgun (WGS) entry which is preliminary data.</text>
</comment>
<dbReference type="NCBIfam" id="TIGR00023">
    <property type="entry name" value="glycerol-3-phosphate 1-O-acyltransferase PlsY"/>
    <property type="match status" value="1"/>
</dbReference>
<feature type="transmembrane region" description="Helical" evidence="10">
    <location>
        <begin position="111"/>
        <end position="136"/>
    </location>
</feature>
<keyword evidence="5 10" id="KW-1133">Transmembrane helix</keyword>
<keyword evidence="3 10" id="KW-0808">Transferase</keyword>
<comment type="subunit">
    <text evidence="10">Probably interacts with PlsX.</text>
</comment>
<keyword evidence="8 10" id="KW-0594">Phospholipid biosynthesis</keyword>
<organism evidence="11 12">
    <name type="scientific">Mordavella massiliensis</name>
    <dbReference type="NCBI Taxonomy" id="1871024"/>
    <lineage>
        <taxon>Bacteria</taxon>
        <taxon>Bacillati</taxon>
        <taxon>Bacillota</taxon>
        <taxon>Clostridia</taxon>
        <taxon>Eubacteriales</taxon>
        <taxon>Clostridiaceae</taxon>
        <taxon>Mordavella</taxon>
    </lineage>
</organism>
<evidence type="ECO:0000256" key="10">
    <source>
        <dbReference type="HAMAP-Rule" id="MF_01043"/>
    </source>
</evidence>
<accession>A0A938X8V0</accession>
<comment type="subcellular location">
    <subcellularLocation>
        <location evidence="10">Cell membrane</location>
        <topology evidence="10">Multi-pass membrane protein</topology>
    </subcellularLocation>
</comment>
<evidence type="ECO:0000256" key="6">
    <source>
        <dbReference type="ARBA" id="ARBA00023098"/>
    </source>
</evidence>
<comment type="function">
    <text evidence="10">Catalyzes the transfer of an acyl group from acyl-phosphate (acyl-PO(4)) to glycerol-3-phosphate (G3P) to form lysophosphatidic acid (LPA). This enzyme utilizes acyl-phosphate as fatty acyl donor, but not acyl-CoA or acyl-ACP.</text>
</comment>
<keyword evidence="6 10" id="KW-0443">Lipid metabolism</keyword>
<dbReference type="HAMAP" id="MF_01043">
    <property type="entry name" value="PlsY"/>
    <property type="match status" value="1"/>
</dbReference>
<evidence type="ECO:0000256" key="3">
    <source>
        <dbReference type="ARBA" id="ARBA00022679"/>
    </source>
</evidence>
<reference evidence="11" key="2">
    <citation type="journal article" date="2021" name="Sci. Rep.">
        <title>The distribution of antibiotic resistance genes in chicken gut microbiota commensals.</title>
        <authorList>
            <person name="Juricova H."/>
            <person name="Matiasovicova J."/>
            <person name="Kubasova T."/>
            <person name="Cejkova D."/>
            <person name="Rychlik I."/>
        </authorList>
    </citation>
    <scope>NUCLEOTIDE SEQUENCE</scope>
    <source>
        <strain evidence="11">An582</strain>
    </source>
</reference>
<dbReference type="EC" id="2.3.1.275" evidence="10"/>
<dbReference type="EMBL" id="JACJKS010000003">
    <property type="protein sequence ID" value="MBM6947610.1"/>
    <property type="molecule type" value="Genomic_DNA"/>
</dbReference>
<dbReference type="GO" id="GO:0008654">
    <property type="term" value="P:phospholipid biosynthetic process"/>
    <property type="evidence" value="ECO:0007669"/>
    <property type="project" value="UniProtKB-UniRule"/>
</dbReference>
<evidence type="ECO:0000313" key="12">
    <source>
        <dbReference type="Proteomes" id="UP000705508"/>
    </source>
</evidence>
<feature type="transmembrane region" description="Helical" evidence="10">
    <location>
        <begin position="143"/>
        <end position="162"/>
    </location>
</feature>
<evidence type="ECO:0000256" key="9">
    <source>
        <dbReference type="ARBA" id="ARBA00023264"/>
    </source>
</evidence>
<dbReference type="SMART" id="SM01207">
    <property type="entry name" value="G3P_acyltransf"/>
    <property type="match status" value="1"/>
</dbReference>
<evidence type="ECO:0000256" key="5">
    <source>
        <dbReference type="ARBA" id="ARBA00022989"/>
    </source>
</evidence>
<dbReference type="PANTHER" id="PTHR30309">
    <property type="entry name" value="INNER MEMBRANE PROTEIN YGIH"/>
    <property type="match status" value="1"/>
</dbReference>
<keyword evidence="7 10" id="KW-0472">Membrane</keyword>
<evidence type="ECO:0000256" key="4">
    <source>
        <dbReference type="ARBA" id="ARBA00022692"/>
    </source>
</evidence>
<dbReference type="RefSeq" id="WP_204905661.1">
    <property type="nucleotide sequence ID" value="NZ_JACJKS010000003.1"/>
</dbReference>
<keyword evidence="9 10" id="KW-1208">Phospholipid metabolism</keyword>
<comment type="catalytic activity">
    <reaction evidence="10">
        <text>an acyl phosphate + sn-glycerol 3-phosphate = a 1-acyl-sn-glycero-3-phosphate + phosphate</text>
        <dbReference type="Rhea" id="RHEA:34075"/>
        <dbReference type="ChEBI" id="CHEBI:43474"/>
        <dbReference type="ChEBI" id="CHEBI:57597"/>
        <dbReference type="ChEBI" id="CHEBI:57970"/>
        <dbReference type="ChEBI" id="CHEBI:59918"/>
        <dbReference type="EC" id="2.3.1.275"/>
    </reaction>
</comment>
<feature type="transmembrane region" description="Helical" evidence="10">
    <location>
        <begin position="174"/>
        <end position="191"/>
    </location>
</feature>
<feature type="transmembrane region" description="Helical" evidence="10">
    <location>
        <begin position="47"/>
        <end position="74"/>
    </location>
</feature>
<keyword evidence="1 10" id="KW-1003">Cell membrane</keyword>
<evidence type="ECO:0000256" key="7">
    <source>
        <dbReference type="ARBA" id="ARBA00023136"/>
    </source>
</evidence>
<proteinExistence type="inferred from homology"/>
<sequence length="214" mass="22978">MERVICLLIGYAFGLIQTGYLYGRTKHIDIRTKGSGNAGTTNALRTMGVKAGVVTLLGDCLKCVFAVLAVRLIFGGAHGDILPVLSQYAGLGAILGHNYPFYMKFKGGKGIAVTAGIIITTWNIWIMLICLAVFLIAVAATKYVSVGSLTVVLTYFICVVVYGQMGGFHVDGSHLYEMYILAALVVVSAFYKHAANIKRLMNGTENKLSVGKSK</sequence>
<name>A0A938X8V0_9CLOT</name>
<keyword evidence="4 10" id="KW-0812">Transmembrane</keyword>
<dbReference type="AlphaFoldDB" id="A0A938X8V0"/>
<comment type="pathway">
    <text evidence="10">Lipid metabolism; phospholipid metabolism.</text>
</comment>
<dbReference type="Proteomes" id="UP000705508">
    <property type="component" value="Unassembled WGS sequence"/>
</dbReference>
<evidence type="ECO:0000256" key="2">
    <source>
        <dbReference type="ARBA" id="ARBA00022516"/>
    </source>
</evidence>
<dbReference type="GO" id="GO:0043772">
    <property type="term" value="F:acyl-phosphate glycerol-3-phosphate acyltransferase activity"/>
    <property type="evidence" value="ECO:0007669"/>
    <property type="project" value="UniProtKB-UniRule"/>
</dbReference>
<dbReference type="InterPro" id="IPR003811">
    <property type="entry name" value="G3P_acylTferase_PlsY"/>
</dbReference>
<evidence type="ECO:0000256" key="1">
    <source>
        <dbReference type="ARBA" id="ARBA00022475"/>
    </source>
</evidence>
<evidence type="ECO:0000313" key="11">
    <source>
        <dbReference type="EMBL" id="MBM6947610.1"/>
    </source>
</evidence>
<gene>
    <name evidence="10 11" type="primary">plsY</name>
    <name evidence="11" type="ORF">H6A20_02890</name>
</gene>
<dbReference type="GO" id="GO:0005886">
    <property type="term" value="C:plasma membrane"/>
    <property type="evidence" value="ECO:0007669"/>
    <property type="project" value="UniProtKB-SubCell"/>
</dbReference>
<evidence type="ECO:0000256" key="8">
    <source>
        <dbReference type="ARBA" id="ARBA00023209"/>
    </source>
</evidence>
<keyword evidence="11" id="KW-0012">Acyltransferase</keyword>
<keyword evidence="2 10" id="KW-0444">Lipid biosynthesis</keyword>
<comment type="similarity">
    <text evidence="10">Belongs to the PlsY family.</text>
</comment>
<dbReference type="Pfam" id="PF02660">
    <property type="entry name" value="G3P_acyltransf"/>
    <property type="match status" value="1"/>
</dbReference>
<reference evidence="11" key="1">
    <citation type="submission" date="2020-08" db="EMBL/GenBank/DDBJ databases">
        <authorList>
            <person name="Cejkova D."/>
            <person name="Kubasova T."/>
            <person name="Jahodarova E."/>
            <person name="Rychlik I."/>
        </authorList>
    </citation>
    <scope>NUCLEOTIDE SEQUENCE</scope>
    <source>
        <strain evidence="11">An582</strain>
    </source>
</reference>